<protein>
    <recommendedName>
        <fullName evidence="2">Secretion system C-terminal sorting domain-containing protein</fullName>
    </recommendedName>
</protein>
<feature type="domain" description="Secretion system C-terminal sorting" evidence="2">
    <location>
        <begin position="657"/>
        <end position="721"/>
    </location>
</feature>
<evidence type="ECO:0000256" key="1">
    <source>
        <dbReference type="ARBA" id="ARBA00022729"/>
    </source>
</evidence>
<reference evidence="4" key="1">
    <citation type="journal article" date="2019" name="Int. J. Syst. Evol. Microbiol.">
        <title>The Global Catalogue of Microorganisms (GCM) 10K type strain sequencing project: providing services to taxonomists for standard genome sequencing and annotation.</title>
        <authorList>
            <consortium name="The Broad Institute Genomics Platform"/>
            <consortium name="The Broad Institute Genome Sequencing Center for Infectious Disease"/>
            <person name="Wu L."/>
            <person name="Ma J."/>
        </authorList>
    </citation>
    <scope>NUCLEOTIDE SEQUENCE [LARGE SCALE GENOMIC DNA]</scope>
    <source>
        <strain evidence="4">JCM 18325</strain>
    </source>
</reference>
<comment type="caution">
    <text evidence="3">The sequence shown here is derived from an EMBL/GenBank/DDBJ whole genome shotgun (WGS) entry which is preliminary data.</text>
</comment>
<sequence length="729" mass="81393">MNIIYIKDASLKLVLLIVVLFLFGWTAMSQVVFESEVKITDFGLHFDGTQKTSGTTNTTENSPYDYYFGNQISAHGDCITSYNQYVFMTWYKGGKGVRNVMLTRLNTTTGTMATIEFPHRHTGYQNQWWIGESHNTIAVGISPLDGTIHLLYDMHAYSASRPSNGSLSNDYFRYSYSIANAAALPDADFTLDKFVQSGNGDYKHLRMPGSAPQSEFVGLTYPKFFLNDAGELFMNMREGGNNNGAYKYCKYNADTGTWSNFINFNTLNAKNQPGITYNWGLYGNFKYVNGKIRIGFQRRSSNNSDKYQYQNGVYYAYSDNQDGNGGWKNHQGQSFSLPLYDADFIKVMEPGDYVQGTNTNSISIVSGFDWTVTDKGDVHIISRVRDNQFNVTKYLHTYKPAGATDFITTEAFSGAEEIYTAGNDVFIIGLTGGRVFVEKAEGGTNNFTRVYQATGGRTFSHGQVYIANGKLYYYLMENASGNARPLYLQTIDLDIVTKDPTASNNFTIQAVGETCANKNNGKLIINGEASHDYTTTINGVEYNFNEDTIIEDLTPGTYEFCIEVVGKNFSHCYEVTIESGVNLTGKIQVSKKTASISVNSGTAPYSVIKNGTELFQTYQTNFSVAINHGDEIMVKSKEACQGLMSKTINLLEDIKAYPNPSDGIFELYIPTGIETIDFEVYNIHSQLITINTNKVNDGKVRIDIADKPKGIYFVKLNSEKPVFIKLIKK</sequence>
<dbReference type="NCBIfam" id="TIGR04183">
    <property type="entry name" value="Por_Secre_tail"/>
    <property type="match status" value="1"/>
</dbReference>
<dbReference type="Proteomes" id="UP001501433">
    <property type="component" value="Unassembled WGS sequence"/>
</dbReference>
<dbReference type="Pfam" id="PF18962">
    <property type="entry name" value="Por_Secre_tail"/>
    <property type="match status" value="1"/>
</dbReference>
<evidence type="ECO:0000313" key="4">
    <source>
        <dbReference type="Proteomes" id="UP001501433"/>
    </source>
</evidence>
<evidence type="ECO:0000313" key="3">
    <source>
        <dbReference type="EMBL" id="GAA4814936.1"/>
    </source>
</evidence>
<dbReference type="InterPro" id="IPR026444">
    <property type="entry name" value="Secre_tail"/>
</dbReference>
<dbReference type="RefSeq" id="WP_345277183.1">
    <property type="nucleotide sequence ID" value="NZ_BAABJW010000004.1"/>
</dbReference>
<gene>
    <name evidence="3" type="ORF">GCM10023330_23500</name>
</gene>
<dbReference type="Pfam" id="PF15892">
    <property type="entry name" value="BNR_4"/>
    <property type="match status" value="1"/>
</dbReference>
<evidence type="ECO:0000259" key="2">
    <source>
        <dbReference type="Pfam" id="PF18962"/>
    </source>
</evidence>
<proteinExistence type="predicted"/>
<dbReference type="EMBL" id="BAABJW010000004">
    <property type="protein sequence ID" value="GAA4814936.1"/>
    <property type="molecule type" value="Genomic_DNA"/>
</dbReference>
<keyword evidence="4" id="KW-1185">Reference proteome</keyword>
<keyword evidence="1" id="KW-0732">Signal</keyword>
<accession>A0ABP9CUR8</accession>
<name>A0ABP9CUR8_9FLAO</name>
<organism evidence="3 4">
    <name type="scientific">Litoribaculum gwangyangense</name>
    <dbReference type="NCBI Taxonomy" id="1130722"/>
    <lineage>
        <taxon>Bacteria</taxon>
        <taxon>Pseudomonadati</taxon>
        <taxon>Bacteroidota</taxon>
        <taxon>Flavobacteriia</taxon>
        <taxon>Flavobacteriales</taxon>
        <taxon>Flavobacteriaceae</taxon>
        <taxon>Litoribaculum</taxon>
    </lineage>
</organism>